<evidence type="ECO:0000313" key="2">
    <source>
        <dbReference type="Proteomes" id="UP000223968"/>
    </source>
</evidence>
<dbReference type="EMBL" id="PDNB01000117">
    <property type="protein sequence ID" value="PGH06455.1"/>
    <property type="molecule type" value="Genomic_DNA"/>
</dbReference>
<comment type="caution">
    <text evidence="1">The sequence shown here is derived from an EMBL/GenBank/DDBJ whole genome shotgun (WGS) entry which is preliminary data.</text>
</comment>
<dbReference type="STRING" id="1447875.A0A2B7XBV2"/>
<dbReference type="OrthoDB" id="4363545at2759"/>
<dbReference type="Proteomes" id="UP000223968">
    <property type="component" value="Unassembled WGS sequence"/>
</dbReference>
<gene>
    <name evidence="1" type="ORF">AJ79_06545</name>
</gene>
<sequence length="178" mass="19794">MAIRDRIQELEDCPHPLAVKSLKYDAALGIFGLVEDTAVWSLDNQDHFEPPAAIAPIQKEIDYVVEGKNKAYMECLVSNILVCCIAEEKRAIQNGSLHKNEIIGHYVEPARLSLRFETELSCPVKYKYEDHMLSGVPDYVLWYNTKASMSTNLVVVEAKGGEPAFGEAGSQVVAYMGN</sequence>
<name>A0A2B7XBV2_9EURO</name>
<organism evidence="1 2">
    <name type="scientific">Helicocarpus griseus UAMH5409</name>
    <dbReference type="NCBI Taxonomy" id="1447875"/>
    <lineage>
        <taxon>Eukaryota</taxon>
        <taxon>Fungi</taxon>
        <taxon>Dikarya</taxon>
        <taxon>Ascomycota</taxon>
        <taxon>Pezizomycotina</taxon>
        <taxon>Eurotiomycetes</taxon>
        <taxon>Eurotiomycetidae</taxon>
        <taxon>Onygenales</taxon>
        <taxon>Ajellomycetaceae</taxon>
        <taxon>Helicocarpus</taxon>
    </lineage>
</organism>
<protein>
    <submittedName>
        <fullName evidence="1">Uncharacterized protein</fullName>
    </submittedName>
</protein>
<dbReference type="AlphaFoldDB" id="A0A2B7XBV2"/>
<evidence type="ECO:0000313" key="1">
    <source>
        <dbReference type="EMBL" id="PGH06455.1"/>
    </source>
</evidence>
<accession>A0A2B7XBV2</accession>
<keyword evidence="2" id="KW-1185">Reference proteome</keyword>
<reference evidence="1 2" key="1">
    <citation type="submission" date="2017-10" db="EMBL/GenBank/DDBJ databases">
        <title>Comparative genomics in systemic dimorphic fungi from Ajellomycetaceae.</title>
        <authorList>
            <person name="Munoz J.F."/>
            <person name="Mcewen J.G."/>
            <person name="Clay O.K."/>
            <person name="Cuomo C.A."/>
        </authorList>
    </citation>
    <scope>NUCLEOTIDE SEQUENCE [LARGE SCALE GENOMIC DNA]</scope>
    <source>
        <strain evidence="1 2">UAMH5409</strain>
    </source>
</reference>
<proteinExistence type="predicted"/>